<dbReference type="AlphaFoldDB" id="A0A3R8VSS4"/>
<keyword evidence="2" id="KW-0560">Oxidoreductase</keyword>
<dbReference type="InterPro" id="IPR036291">
    <property type="entry name" value="NAD(P)-bd_dom_sf"/>
</dbReference>
<dbReference type="PRINTS" id="PR00081">
    <property type="entry name" value="GDHRDH"/>
</dbReference>
<dbReference type="EMBL" id="PQNK01000019">
    <property type="protein sequence ID" value="RRO85666.1"/>
    <property type="molecule type" value="Genomic_DNA"/>
</dbReference>
<protein>
    <submittedName>
        <fullName evidence="5">Short-chain dehydrogenase</fullName>
    </submittedName>
</protein>
<dbReference type="SUPFAM" id="SSF51735">
    <property type="entry name" value="NAD(P)-binding Rossmann-fold domains"/>
    <property type="match status" value="1"/>
</dbReference>
<evidence type="ECO:0000313" key="5">
    <source>
        <dbReference type="EMBL" id="RRO85666.1"/>
    </source>
</evidence>
<comment type="caution">
    <text evidence="5">The sequence shown here is derived from an EMBL/GenBank/DDBJ whole genome shotgun (WGS) entry which is preliminary data.</text>
</comment>
<gene>
    <name evidence="6" type="ORF">CXF42_09885</name>
    <name evidence="5" type="ORF">CXF48_09975</name>
</gene>
<dbReference type="Proteomes" id="UP000276526">
    <property type="component" value="Unassembled WGS sequence"/>
</dbReference>
<evidence type="ECO:0000256" key="4">
    <source>
        <dbReference type="SAM" id="MobiDB-lite"/>
    </source>
</evidence>
<reference evidence="7 8" key="1">
    <citation type="submission" date="2018-01" db="EMBL/GenBank/DDBJ databases">
        <title>Twenty Corynebacterium bovis Genomes.</title>
        <authorList>
            <person name="Gulvik C.A."/>
        </authorList>
    </citation>
    <scope>NUCLEOTIDE SEQUENCE [LARGE SCALE GENOMIC DNA]</scope>
    <source>
        <strain evidence="6 8">16-2004</strain>
        <strain evidence="5 7">F6900</strain>
    </source>
</reference>
<comment type="similarity">
    <text evidence="1 3">Belongs to the short-chain dehydrogenases/reductases (SDR) family.</text>
</comment>
<dbReference type="PANTHER" id="PTHR44196:SF1">
    <property type="entry name" value="DEHYDROGENASE_REDUCTASE SDR FAMILY MEMBER 7B"/>
    <property type="match status" value="1"/>
</dbReference>
<feature type="compositionally biased region" description="Low complexity" evidence="4">
    <location>
        <begin position="12"/>
        <end position="26"/>
    </location>
</feature>
<dbReference type="Pfam" id="PF00106">
    <property type="entry name" value="adh_short"/>
    <property type="match status" value="1"/>
</dbReference>
<sequence>MTHSTPAGATGPGSPDSPDAAGAGAPTGRTVLISGSGRGIGRLTAQTLLDRGWTVGVYDISDDVDWVDTLPAATRRRAHRGHLDVTDPESWTAALTEFTAATGGRLDALVNNAGILYGGPFITEGSHERDAALVDVNVKGVLHGARAAYPYLRATPDARLVNLASASAIYGTPDMAVYSATKFAVRGITEALNLEWEEDGILVTDVWPLYVRTGMLDGVRTTGTDRLGVRLTPETVGRAVADVVEAPRRVPAAVHHPVGLQAKLLYAASHFSPAWLGRYVNAKLTTSRRVRI</sequence>
<dbReference type="InterPro" id="IPR002347">
    <property type="entry name" value="SDR_fam"/>
</dbReference>
<evidence type="ECO:0000256" key="1">
    <source>
        <dbReference type="ARBA" id="ARBA00006484"/>
    </source>
</evidence>
<proteinExistence type="inferred from homology"/>
<dbReference type="RefSeq" id="WP_125175209.1">
    <property type="nucleotide sequence ID" value="NZ_JASPHA010000009.1"/>
</dbReference>
<dbReference type="Gene3D" id="3.40.50.720">
    <property type="entry name" value="NAD(P)-binding Rossmann-like Domain"/>
    <property type="match status" value="1"/>
</dbReference>
<name>A0A3R8VSS4_9CORY</name>
<organism evidence="5 7">
    <name type="scientific">Corynebacterium bovis</name>
    <dbReference type="NCBI Taxonomy" id="36808"/>
    <lineage>
        <taxon>Bacteria</taxon>
        <taxon>Bacillati</taxon>
        <taxon>Actinomycetota</taxon>
        <taxon>Actinomycetes</taxon>
        <taxon>Mycobacteriales</taxon>
        <taxon>Corynebacteriaceae</taxon>
        <taxon>Corynebacterium</taxon>
    </lineage>
</organism>
<evidence type="ECO:0000313" key="7">
    <source>
        <dbReference type="Proteomes" id="UP000276526"/>
    </source>
</evidence>
<dbReference type="PANTHER" id="PTHR44196">
    <property type="entry name" value="DEHYDROGENASE/REDUCTASE SDR FAMILY MEMBER 7B"/>
    <property type="match status" value="1"/>
</dbReference>
<dbReference type="PRINTS" id="PR00080">
    <property type="entry name" value="SDRFAMILY"/>
</dbReference>
<evidence type="ECO:0000313" key="6">
    <source>
        <dbReference type="EMBL" id="RRQ02325.1"/>
    </source>
</evidence>
<dbReference type="NCBIfam" id="NF006123">
    <property type="entry name" value="PRK08267.1"/>
    <property type="match status" value="1"/>
</dbReference>
<dbReference type="GO" id="GO:0016491">
    <property type="term" value="F:oxidoreductase activity"/>
    <property type="evidence" value="ECO:0007669"/>
    <property type="project" value="UniProtKB-KW"/>
</dbReference>
<accession>A0A3R8VSS4</accession>
<evidence type="ECO:0000256" key="3">
    <source>
        <dbReference type="RuleBase" id="RU000363"/>
    </source>
</evidence>
<dbReference type="Proteomes" id="UP000278422">
    <property type="component" value="Unassembled WGS sequence"/>
</dbReference>
<evidence type="ECO:0000313" key="8">
    <source>
        <dbReference type="Proteomes" id="UP000278422"/>
    </source>
</evidence>
<keyword evidence="8" id="KW-1185">Reference proteome</keyword>
<feature type="region of interest" description="Disordered" evidence="4">
    <location>
        <begin position="1"/>
        <end position="29"/>
    </location>
</feature>
<dbReference type="GO" id="GO:0016020">
    <property type="term" value="C:membrane"/>
    <property type="evidence" value="ECO:0007669"/>
    <property type="project" value="TreeGrafter"/>
</dbReference>
<dbReference type="EMBL" id="PQNQ01000039">
    <property type="protein sequence ID" value="RRQ02325.1"/>
    <property type="molecule type" value="Genomic_DNA"/>
</dbReference>
<evidence type="ECO:0000256" key="2">
    <source>
        <dbReference type="ARBA" id="ARBA00023002"/>
    </source>
</evidence>